<dbReference type="HAMAP" id="MF_00651">
    <property type="entry name" value="Nuclease_YqgF"/>
    <property type="match status" value="1"/>
</dbReference>
<comment type="function">
    <text evidence="5">Could be a nuclease involved in processing of the 5'-end of pre-16S rRNA.</text>
</comment>
<dbReference type="PANTHER" id="PTHR33317:SF4">
    <property type="entry name" value="POLYNUCLEOTIDYL TRANSFERASE, RIBONUCLEASE H-LIKE SUPERFAMILY PROTEIN"/>
    <property type="match status" value="1"/>
</dbReference>
<evidence type="ECO:0000259" key="6">
    <source>
        <dbReference type="SMART" id="SM00732"/>
    </source>
</evidence>
<reference evidence="7 8" key="1">
    <citation type="submission" date="2019-09" db="EMBL/GenBank/DDBJ databases">
        <authorList>
            <person name="Chen X.-Y."/>
        </authorList>
    </citation>
    <scope>NUCLEOTIDE SEQUENCE [LARGE SCALE GENOMIC DNA]</scope>
    <source>
        <strain evidence="7 8">NY5</strain>
    </source>
</reference>
<dbReference type="GO" id="GO:0000967">
    <property type="term" value="P:rRNA 5'-end processing"/>
    <property type="evidence" value="ECO:0007669"/>
    <property type="project" value="UniProtKB-UniRule"/>
</dbReference>
<dbReference type="GO" id="GO:0005829">
    <property type="term" value="C:cytosol"/>
    <property type="evidence" value="ECO:0007669"/>
    <property type="project" value="TreeGrafter"/>
</dbReference>
<feature type="domain" description="YqgF/RNase H-like" evidence="6">
    <location>
        <begin position="6"/>
        <end position="106"/>
    </location>
</feature>
<sequence length="141" mass="15644">MNSAVHTVIAFDFGLRQIGVAVGNTLLGTTQTLPIIKAKDGIPNWRDVEELIREWGPQLLVVGDPLNMDGSESELARRARKFARRLNGRLGLEVTMVDERLSSFEAKTISRERGHRGDYNCDPVDSLAAQLILETWLAQAS</sequence>
<accession>A0A5B0WVP9</accession>
<gene>
    <name evidence="7" type="primary">ruvX</name>
    <name evidence="7" type="ORF">F0M18_11455</name>
</gene>
<evidence type="ECO:0000256" key="2">
    <source>
        <dbReference type="ARBA" id="ARBA00022517"/>
    </source>
</evidence>
<dbReference type="AlphaFoldDB" id="A0A5B0WVP9"/>
<evidence type="ECO:0000256" key="3">
    <source>
        <dbReference type="ARBA" id="ARBA00022722"/>
    </source>
</evidence>
<dbReference type="InterPro" id="IPR006641">
    <property type="entry name" value="YqgF/RNaseH-like_dom"/>
</dbReference>
<keyword evidence="1 5" id="KW-0963">Cytoplasm</keyword>
<dbReference type="GO" id="GO:0016788">
    <property type="term" value="F:hydrolase activity, acting on ester bonds"/>
    <property type="evidence" value="ECO:0007669"/>
    <property type="project" value="UniProtKB-UniRule"/>
</dbReference>
<comment type="subcellular location">
    <subcellularLocation>
        <location evidence="5">Cytoplasm</location>
    </subcellularLocation>
</comment>
<protein>
    <recommendedName>
        <fullName evidence="5">Putative pre-16S rRNA nuclease</fullName>
        <ecNumber evidence="5">3.1.-.-</ecNumber>
    </recommendedName>
</protein>
<keyword evidence="3 5" id="KW-0540">Nuclease</keyword>
<dbReference type="SUPFAM" id="SSF53098">
    <property type="entry name" value="Ribonuclease H-like"/>
    <property type="match status" value="1"/>
</dbReference>
<dbReference type="CDD" id="cd16964">
    <property type="entry name" value="YqgF"/>
    <property type="match status" value="1"/>
</dbReference>
<evidence type="ECO:0000256" key="4">
    <source>
        <dbReference type="ARBA" id="ARBA00022801"/>
    </source>
</evidence>
<dbReference type="Gene3D" id="3.30.420.140">
    <property type="entry name" value="YqgF/RNase H-like domain"/>
    <property type="match status" value="1"/>
</dbReference>
<keyword evidence="8" id="KW-1185">Reference proteome</keyword>
<keyword evidence="2 5" id="KW-0690">Ribosome biogenesis</keyword>
<dbReference type="EC" id="3.1.-.-" evidence="5"/>
<evidence type="ECO:0000313" key="8">
    <source>
        <dbReference type="Proteomes" id="UP000323708"/>
    </source>
</evidence>
<dbReference type="EMBL" id="VTUX01000005">
    <property type="protein sequence ID" value="KAA1190425.1"/>
    <property type="molecule type" value="Genomic_DNA"/>
</dbReference>
<dbReference type="GO" id="GO:0004518">
    <property type="term" value="F:nuclease activity"/>
    <property type="evidence" value="ECO:0007669"/>
    <property type="project" value="UniProtKB-KW"/>
</dbReference>
<proteinExistence type="inferred from homology"/>
<organism evidence="7 8">
    <name type="scientific">Pseudohalioglobus sediminis</name>
    <dbReference type="NCBI Taxonomy" id="2606449"/>
    <lineage>
        <taxon>Bacteria</taxon>
        <taxon>Pseudomonadati</taxon>
        <taxon>Pseudomonadota</taxon>
        <taxon>Gammaproteobacteria</taxon>
        <taxon>Cellvibrionales</taxon>
        <taxon>Halieaceae</taxon>
        <taxon>Pseudohalioglobus</taxon>
    </lineage>
</organism>
<dbReference type="InterPro" id="IPR012337">
    <property type="entry name" value="RNaseH-like_sf"/>
</dbReference>
<comment type="caution">
    <text evidence="7">The sequence shown here is derived from an EMBL/GenBank/DDBJ whole genome shotgun (WGS) entry which is preliminary data.</text>
</comment>
<dbReference type="Proteomes" id="UP000323708">
    <property type="component" value="Unassembled WGS sequence"/>
</dbReference>
<dbReference type="PANTHER" id="PTHR33317">
    <property type="entry name" value="POLYNUCLEOTIDYL TRANSFERASE, RIBONUCLEASE H-LIKE SUPERFAMILY PROTEIN"/>
    <property type="match status" value="1"/>
</dbReference>
<comment type="similarity">
    <text evidence="5">Belongs to the YqgF HJR family.</text>
</comment>
<dbReference type="InterPro" id="IPR005227">
    <property type="entry name" value="YqgF"/>
</dbReference>
<dbReference type="SMART" id="SM00732">
    <property type="entry name" value="YqgFc"/>
    <property type="match status" value="1"/>
</dbReference>
<evidence type="ECO:0000256" key="1">
    <source>
        <dbReference type="ARBA" id="ARBA00022490"/>
    </source>
</evidence>
<keyword evidence="4 5" id="KW-0378">Hydrolase</keyword>
<dbReference type="InterPro" id="IPR037027">
    <property type="entry name" value="YqgF/RNaseH-like_dom_sf"/>
</dbReference>
<name>A0A5B0WVP9_9GAMM</name>
<evidence type="ECO:0000313" key="7">
    <source>
        <dbReference type="EMBL" id="KAA1190425.1"/>
    </source>
</evidence>
<dbReference type="NCBIfam" id="TIGR00250">
    <property type="entry name" value="RNAse_H_YqgF"/>
    <property type="match status" value="1"/>
</dbReference>
<dbReference type="Pfam" id="PF03652">
    <property type="entry name" value="RuvX"/>
    <property type="match status" value="1"/>
</dbReference>
<evidence type="ECO:0000256" key="5">
    <source>
        <dbReference type="HAMAP-Rule" id="MF_00651"/>
    </source>
</evidence>